<dbReference type="Proteomes" id="UP000492821">
    <property type="component" value="Unassembled WGS sequence"/>
</dbReference>
<feature type="region of interest" description="Disordered" evidence="1">
    <location>
        <begin position="1"/>
        <end position="78"/>
    </location>
</feature>
<reference evidence="3" key="2">
    <citation type="submission" date="2020-10" db="UniProtKB">
        <authorList>
            <consortium name="WormBaseParasite"/>
        </authorList>
    </citation>
    <scope>IDENTIFICATION</scope>
</reference>
<organism evidence="2 3">
    <name type="scientific">Panagrellus redivivus</name>
    <name type="common">Microworm</name>
    <dbReference type="NCBI Taxonomy" id="6233"/>
    <lineage>
        <taxon>Eukaryota</taxon>
        <taxon>Metazoa</taxon>
        <taxon>Ecdysozoa</taxon>
        <taxon>Nematoda</taxon>
        <taxon>Chromadorea</taxon>
        <taxon>Rhabditida</taxon>
        <taxon>Tylenchina</taxon>
        <taxon>Panagrolaimomorpha</taxon>
        <taxon>Panagrolaimoidea</taxon>
        <taxon>Panagrolaimidae</taxon>
        <taxon>Panagrellus</taxon>
    </lineage>
</organism>
<evidence type="ECO:0000313" key="3">
    <source>
        <dbReference type="WBParaSite" id="Pan_g23867.t1"/>
    </source>
</evidence>
<reference evidence="2" key="1">
    <citation type="journal article" date="2013" name="Genetics">
        <title>The draft genome and transcriptome of Panagrellus redivivus are shaped by the harsh demands of a free-living lifestyle.</title>
        <authorList>
            <person name="Srinivasan J."/>
            <person name="Dillman A.R."/>
            <person name="Macchietto M.G."/>
            <person name="Heikkinen L."/>
            <person name="Lakso M."/>
            <person name="Fracchia K.M."/>
            <person name="Antoshechkin I."/>
            <person name="Mortazavi A."/>
            <person name="Wong G."/>
            <person name="Sternberg P.W."/>
        </authorList>
    </citation>
    <scope>NUCLEOTIDE SEQUENCE [LARGE SCALE GENOMIC DNA]</scope>
    <source>
        <strain evidence="2">MT8872</strain>
    </source>
</reference>
<evidence type="ECO:0000256" key="1">
    <source>
        <dbReference type="SAM" id="MobiDB-lite"/>
    </source>
</evidence>
<protein>
    <submittedName>
        <fullName evidence="3">Gag polyprotein</fullName>
    </submittedName>
</protein>
<dbReference type="WBParaSite" id="Pan_g23867.t1">
    <property type="protein sequence ID" value="Pan_g23867.t1"/>
    <property type="gene ID" value="Pan_g23867"/>
</dbReference>
<evidence type="ECO:0000313" key="2">
    <source>
        <dbReference type="Proteomes" id="UP000492821"/>
    </source>
</evidence>
<keyword evidence="2" id="KW-1185">Reference proteome</keyword>
<proteinExistence type="predicted"/>
<name>A0A7E4VR83_PANRE</name>
<dbReference type="AlphaFoldDB" id="A0A7E4VR83"/>
<sequence>MSKTDSGYSVSGGYSFPSKASKEMSRFKDMKQCRKPIVQNGLGKGMPQGTITDWWRQQRNEQDLEMQDALNGRQFGDT</sequence>
<feature type="compositionally biased region" description="Basic and acidic residues" evidence="1">
    <location>
        <begin position="20"/>
        <end position="32"/>
    </location>
</feature>
<accession>A0A7E4VR83</accession>